<dbReference type="VEuPathDB" id="FungiDB:PSTT_16721"/>
<reference evidence="1" key="1">
    <citation type="submission" date="2017-12" db="EMBL/GenBank/DDBJ databases">
        <title>Gene loss provides genomic basis for host adaptation in cereal stripe rust fungi.</title>
        <authorList>
            <person name="Xia C."/>
        </authorList>
    </citation>
    <scope>NUCLEOTIDE SEQUENCE [LARGE SCALE GENOMIC DNA]</scope>
    <source>
        <strain evidence="1">93-210</strain>
    </source>
</reference>
<name>A0A2S4UBJ6_9BASI</name>
<gene>
    <name evidence="1" type="ORF">PSTT_16721</name>
</gene>
<evidence type="ECO:0000313" key="1">
    <source>
        <dbReference type="EMBL" id="POV94683.1"/>
    </source>
</evidence>
<dbReference type="Proteomes" id="UP000239156">
    <property type="component" value="Unassembled WGS sequence"/>
</dbReference>
<accession>A0A2S4UBJ6</accession>
<dbReference type="PANTHER" id="PTHR31912:SF34">
    <property type="entry name" value="NOTOCHORD-RELATED PROTEIN"/>
    <property type="match status" value="1"/>
</dbReference>
<keyword evidence="2" id="KW-1185">Reference proteome</keyword>
<dbReference type="AlphaFoldDB" id="A0A2S4UBJ6"/>
<protein>
    <submittedName>
        <fullName evidence="1">Uncharacterized protein</fullName>
    </submittedName>
</protein>
<comment type="caution">
    <text evidence="1">The sequence shown here is derived from an EMBL/GenBank/DDBJ whole genome shotgun (WGS) entry which is preliminary data.</text>
</comment>
<evidence type="ECO:0000313" key="2">
    <source>
        <dbReference type="Proteomes" id="UP000239156"/>
    </source>
</evidence>
<sequence length="1149" mass="132404">MDLDLRYFVARGTNQGRVAYQCYLCRGQTTTDRRRHCRIEGHQNCVRAEKERLDRIASQRAAARVLDQTMMVVDEGISQVEPVVDDTPENHLAGWLEPNVTEIVDDPPIIPLDMFNQEESGNENDDDREELLWMQFLDIAIGQISSEPEGLAEETSVPSFRREEEKIENVTPDNSIWFPFLNKEYMIASLLVGYLHKIISRDLYHQIRAVFTVYHIQLPRWEAVRQMRATIRSMSNHSIIQKESVFNQPMFGLDMKELIADDLMNPLVAPHLEFVPEEAHGTDIYKFAQSTKWLKHLDSDLRVQMVEAQNKHFYIFEPVQLKDFHIVIPIFFYTLKDKRVAKCYKPIIRSNTNHSQVEIHIPPDISFDNASLQTLSVDEFSQTYEEILLNNGLKLSNCCQNKIFGIPLPNPWRKKANKKVIRNIPINLYCDDTSGNKSKKWNKHISYYFTLAGLPPKISNQQFNCHFLCTSNIATPLELGEMVVEHDISTNGFVAYDSIIGQEVLVMTSTLSFLADSPMHAEITNTHVPGNALNSCRYCVLRSKSLAERKKMPYVAQFAQKNLHGSNCPNQLRTTEETSKNSEELWTYTKETLNPDKLDKKSAELAVRDQINLKFSRRVFDFQQEKIALLSTGEELPTHMMQDVPQELLDMEENELQRMFNPFLKLKGFDTVRDTPVEVLHVFLLGPVKYLFQDFMKGLDDGQKAELLALWISFNTDSLNIPSIRPTSMVQYSSSLVGKDFRIILQAAPFIFFQFMTPSQINIWSSLCHLGSLIFQTHIENMETYILELRNHIDIFLKYIIQDSAQWVNKAKFHMLLHLPESILRYGPASLFATEKFESYNGILRNASIHSNRQSPGQDIAITFSNYHTFRQIISGGFFFDKKQKKYIQASNKVTCIFTQNPLIQQMLGYNQSSSLQNVNYPFVKKLKVPDIDRIATPGDLQNSYPDHEIKQISELQLNGKQVLKKNYFILFNVTQSQETQHIGSVNSIWKVEKPSHQSQFFINTTIFQKMGKNDFYKMREIRRTPHSTFVNLHSVKAGLNAQHNCQHGECKLTATKIAIVERQKSTRKTLELTHTNNERYIVNLASLSSIDYHRKFSDIPADPPSPLQWLRWVKEVGIKCLEESNACETKGIDFGDNNNGPGFNDIAL</sequence>
<dbReference type="VEuPathDB" id="FungiDB:PSHT_04074"/>
<organism evidence="1 2">
    <name type="scientific">Puccinia striiformis</name>
    <dbReference type="NCBI Taxonomy" id="27350"/>
    <lineage>
        <taxon>Eukaryota</taxon>
        <taxon>Fungi</taxon>
        <taxon>Dikarya</taxon>
        <taxon>Basidiomycota</taxon>
        <taxon>Pucciniomycotina</taxon>
        <taxon>Pucciniomycetes</taxon>
        <taxon>Pucciniales</taxon>
        <taxon>Pucciniaceae</taxon>
        <taxon>Puccinia</taxon>
    </lineage>
</organism>
<dbReference type="EMBL" id="PKSL01000397">
    <property type="protein sequence ID" value="POV94683.1"/>
    <property type="molecule type" value="Genomic_DNA"/>
</dbReference>
<dbReference type="VEuPathDB" id="FungiDB:PSHT_05497"/>
<proteinExistence type="predicted"/>
<dbReference type="PANTHER" id="PTHR31912">
    <property type="entry name" value="IP13529P"/>
    <property type="match status" value="1"/>
</dbReference>